<sequence>MSIDLEWNKLDSSLANYLVEVLNRQLTNAERPSFIGPVEVTSLEFGSVAPDVELVDLRDIYRDFLEDDEDDLDQPVKVTEGAEDDDGFEWVPRRAAGREYEGIAHSHLPAHLRHPLRSSPTDTFSSLPQFNSPMPIPMDLWSGGGFQHPRASMYGHPGSPMYRSPTPSTPFPAGAAVNPRRSSEDTVAEYGLPSGTPSGLSEQQLHRPANALFAPPIPDPQENNHPNLQLHMQIHWQSNLRITITTSLLINYPSPMFMSLPIKLSVTGLVFNGEVAVAYEGQRRRVHFCILDELDPYGPAGDRPKRESETTPPELDEDSPGGAYRQQKPLPIGQRLLPSIIIESEIGQTDKHVLKNVTRVERFIQDVIRKTVEEELVFPNFHTLVMAEQ</sequence>
<dbReference type="PANTHER" id="PTHR28204">
    <property type="entry name" value="MITOCHONDRIAL DISTRIBUTION AND MORPHOLOGY PROTEIN 12"/>
    <property type="match status" value="1"/>
</dbReference>
<evidence type="ECO:0000256" key="8">
    <source>
        <dbReference type="ARBA" id="ARBA00023136"/>
    </source>
</evidence>
<dbReference type="GO" id="GO:0008289">
    <property type="term" value="F:lipid binding"/>
    <property type="evidence" value="ECO:0007669"/>
    <property type="project" value="UniProtKB-KW"/>
</dbReference>
<dbReference type="GO" id="GO:0015914">
    <property type="term" value="P:phospholipid transport"/>
    <property type="evidence" value="ECO:0007669"/>
    <property type="project" value="TreeGrafter"/>
</dbReference>
<evidence type="ECO:0000256" key="7">
    <source>
        <dbReference type="ARBA" id="ARBA00023128"/>
    </source>
</evidence>
<keyword evidence="2" id="KW-0813">Transport</keyword>
<keyword evidence="6" id="KW-0446">Lipid-binding</keyword>
<keyword evidence="13" id="KW-1185">Reference proteome</keyword>
<comment type="subunit">
    <text evidence="9">Component of the ER-mitochondria encounter structure (ERMES) or MDM complex, composed of MMM1, MDM10, MDM12 and MDM34. A MMM1 homodimer associates with one molecule of MDM12 on each side in a pairwise head-to-tail manner, and the SMP-LTD domains of MMM1 and MDM12 generate a continuous hydrophobic tunnel for phospholipid trafficking.</text>
</comment>
<name>A0A5C3LBV4_COPMA</name>
<comment type="similarity">
    <text evidence="9">Belongs to the MDM12 family.</text>
</comment>
<keyword evidence="3 9" id="KW-1000">Mitochondrion outer membrane</keyword>
<dbReference type="PROSITE" id="PS51847">
    <property type="entry name" value="SMP"/>
    <property type="match status" value="1"/>
</dbReference>
<dbReference type="InterPro" id="IPR031468">
    <property type="entry name" value="SMP_LBD"/>
</dbReference>
<comment type="function">
    <text evidence="9">Component of the ERMES/MDM complex, which serves as a molecular tether to connect the endoplasmic reticulum (ER) and mitochondria. Components of this complex are involved in the control of mitochondrial shape and protein biogenesis, and function in nonvesicular lipid trafficking between the ER and mitochondria. MDM12 is required for the interaction of the ER-resident membrane protein MMM1 and the outer mitochondrial membrane-resident beta-barrel protein MDM10. The MDM12-MMM1 subcomplex functions in the major beta-barrel assembly pathway that is responsible for biogenesis of all mitochondrial outer membrane beta-barrel proteins, and acts in a late step after the SAM complex. The MDM10-MDM12-MMM1 subcomplex further acts in the TOM40-specific pathway after the action of the MDM12-MMM1 complex. Essential for establishing and maintaining the structure of mitochondria and maintenance of mtDNA nucleoids.</text>
</comment>
<dbReference type="GO" id="GO:0045040">
    <property type="term" value="P:protein insertion into mitochondrial outer membrane"/>
    <property type="evidence" value="ECO:0007669"/>
    <property type="project" value="UniProtKB-UniRule"/>
</dbReference>
<evidence type="ECO:0000256" key="6">
    <source>
        <dbReference type="ARBA" id="ARBA00023121"/>
    </source>
</evidence>
<evidence type="ECO:0000313" key="12">
    <source>
        <dbReference type="EMBL" id="TFK30248.1"/>
    </source>
</evidence>
<comment type="subcellular location">
    <subcellularLocation>
        <location evidence="1">Membrane</location>
    </subcellularLocation>
    <subcellularLocation>
        <location evidence="9">Mitochondrion outer membrane</location>
        <topology evidence="9">Peripheral membrane protein</topology>
        <orientation evidence="9">Cytoplasmic side</orientation>
    </subcellularLocation>
    <subcellularLocation>
        <location evidence="9">Endoplasmic reticulum membrane</location>
        <topology evidence="9">Peripheral membrane protein</topology>
        <orientation evidence="9">Cytoplasmic side</orientation>
    </subcellularLocation>
    <text evidence="9">The ERMES/MDM complex localizes to a few discrete foci (around 10 per single cell), that represent mitochondria-endoplasmic reticulum junctions. These foci are often found next to mtDNA nucleoids.</text>
</comment>
<dbReference type="CDD" id="cd21672">
    <property type="entry name" value="SMP_Mdm12"/>
    <property type="match status" value="1"/>
</dbReference>
<gene>
    <name evidence="9" type="primary">MDM12</name>
    <name evidence="12" type="ORF">FA15DRAFT_663631</name>
</gene>
<dbReference type="GO" id="GO:0005789">
    <property type="term" value="C:endoplasmic reticulum membrane"/>
    <property type="evidence" value="ECO:0007669"/>
    <property type="project" value="UniProtKB-SubCell"/>
</dbReference>
<evidence type="ECO:0000256" key="1">
    <source>
        <dbReference type="ARBA" id="ARBA00004370"/>
    </source>
</evidence>
<evidence type="ECO:0000256" key="10">
    <source>
        <dbReference type="SAM" id="MobiDB-lite"/>
    </source>
</evidence>
<dbReference type="AlphaFoldDB" id="A0A5C3LBV4"/>
<keyword evidence="4 9" id="KW-0256">Endoplasmic reticulum</keyword>
<dbReference type="Pfam" id="PF26544">
    <property type="entry name" value="Mdm12"/>
    <property type="match status" value="2"/>
</dbReference>
<evidence type="ECO:0000256" key="5">
    <source>
        <dbReference type="ARBA" id="ARBA00023055"/>
    </source>
</evidence>
<keyword evidence="7 9" id="KW-0496">Mitochondrion</keyword>
<keyword evidence="5" id="KW-0445">Lipid transport</keyword>
<organism evidence="12 13">
    <name type="scientific">Coprinopsis marcescibilis</name>
    <name type="common">Agaric fungus</name>
    <name type="synonym">Psathyrella marcescibilis</name>
    <dbReference type="NCBI Taxonomy" id="230819"/>
    <lineage>
        <taxon>Eukaryota</taxon>
        <taxon>Fungi</taxon>
        <taxon>Dikarya</taxon>
        <taxon>Basidiomycota</taxon>
        <taxon>Agaricomycotina</taxon>
        <taxon>Agaricomycetes</taxon>
        <taxon>Agaricomycetidae</taxon>
        <taxon>Agaricales</taxon>
        <taxon>Agaricineae</taxon>
        <taxon>Psathyrellaceae</taxon>
        <taxon>Coprinopsis</taxon>
    </lineage>
</organism>
<dbReference type="STRING" id="230819.A0A5C3LBV4"/>
<dbReference type="EMBL" id="ML210147">
    <property type="protein sequence ID" value="TFK30248.1"/>
    <property type="molecule type" value="Genomic_DNA"/>
</dbReference>
<evidence type="ECO:0000256" key="9">
    <source>
        <dbReference type="HAMAP-Rule" id="MF_03104"/>
    </source>
</evidence>
<dbReference type="GO" id="GO:0032865">
    <property type="term" value="C:ERMES complex"/>
    <property type="evidence" value="ECO:0007669"/>
    <property type="project" value="UniProtKB-UniRule"/>
</dbReference>
<evidence type="ECO:0000313" key="13">
    <source>
        <dbReference type="Proteomes" id="UP000307440"/>
    </source>
</evidence>
<reference evidence="12 13" key="1">
    <citation type="journal article" date="2019" name="Nat. Ecol. Evol.">
        <title>Megaphylogeny resolves global patterns of mushroom evolution.</title>
        <authorList>
            <person name="Varga T."/>
            <person name="Krizsan K."/>
            <person name="Foldi C."/>
            <person name="Dima B."/>
            <person name="Sanchez-Garcia M."/>
            <person name="Sanchez-Ramirez S."/>
            <person name="Szollosi G.J."/>
            <person name="Szarkandi J.G."/>
            <person name="Papp V."/>
            <person name="Albert L."/>
            <person name="Andreopoulos W."/>
            <person name="Angelini C."/>
            <person name="Antonin V."/>
            <person name="Barry K.W."/>
            <person name="Bougher N.L."/>
            <person name="Buchanan P."/>
            <person name="Buyck B."/>
            <person name="Bense V."/>
            <person name="Catcheside P."/>
            <person name="Chovatia M."/>
            <person name="Cooper J."/>
            <person name="Damon W."/>
            <person name="Desjardin D."/>
            <person name="Finy P."/>
            <person name="Geml J."/>
            <person name="Haridas S."/>
            <person name="Hughes K."/>
            <person name="Justo A."/>
            <person name="Karasinski D."/>
            <person name="Kautmanova I."/>
            <person name="Kiss B."/>
            <person name="Kocsube S."/>
            <person name="Kotiranta H."/>
            <person name="LaButti K.M."/>
            <person name="Lechner B.E."/>
            <person name="Liimatainen K."/>
            <person name="Lipzen A."/>
            <person name="Lukacs Z."/>
            <person name="Mihaltcheva S."/>
            <person name="Morgado L.N."/>
            <person name="Niskanen T."/>
            <person name="Noordeloos M.E."/>
            <person name="Ohm R.A."/>
            <person name="Ortiz-Santana B."/>
            <person name="Ovrebo C."/>
            <person name="Racz N."/>
            <person name="Riley R."/>
            <person name="Savchenko A."/>
            <person name="Shiryaev A."/>
            <person name="Soop K."/>
            <person name="Spirin V."/>
            <person name="Szebenyi C."/>
            <person name="Tomsovsky M."/>
            <person name="Tulloss R.E."/>
            <person name="Uehling J."/>
            <person name="Grigoriev I.V."/>
            <person name="Vagvolgyi C."/>
            <person name="Papp T."/>
            <person name="Martin F.M."/>
            <person name="Miettinen O."/>
            <person name="Hibbett D.S."/>
            <person name="Nagy L.G."/>
        </authorList>
    </citation>
    <scope>NUCLEOTIDE SEQUENCE [LARGE SCALE GENOMIC DNA]</scope>
    <source>
        <strain evidence="12 13">CBS 121175</strain>
    </source>
</reference>
<evidence type="ECO:0000256" key="4">
    <source>
        <dbReference type="ARBA" id="ARBA00022824"/>
    </source>
</evidence>
<feature type="region of interest" description="Disordered" evidence="10">
    <location>
        <begin position="299"/>
        <end position="328"/>
    </location>
</feature>
<dbReference type="Proteomes" id="UP000307440">
    <property type="component" value="Unassembled WGS sequence"/>
</dbReference>
<dbReference type="GO" id="GO:1990456">
    <property type="term" value="P:mitochondrion-endoplasmic reticulum membrane tethering"/>
    <property type="evidence" value="ECO:0007669"/>
    <property type="project" value="TreeGrafter"/>
</dbReference>
<accession>A0A5C3LBV4</accession>
<dbReference type="HAMAP" id="MF_03104">
    <property type="entry name" value="Mdm12"/>
    <property type="match status" value="1"/>
</dbReference>
<evidence type="ECO:0000256" key="3">
    <source>
        <dbReference type="ARBA" id="ARBA00022787"/>
    </source>
</evidence>
<evidence type="ECO:0000256" key="2">
    <source>
        <dbReference type="ARBA" id="ARBA00022448"/>
    </source>
</evidence>
<dbReference type="PANTHER" id="PTHR28204:SF1">
    <property type="entry name" value="MITOCHONDRIAL DISTRIBUTION AND MORPHOLOGY PROTEIN 12"/>
    <property type="match status" value="1"/>
</dbReference>
<proteinExistence type="inferred from homology"/>
<dbReference type="OrthoDB" id="3356905at2759"/>
<protein>
    <recommendedName>
        <fullName evidence="9">Mitochondrial distribution and morphology protein 12</fullName>
    </recommendedName>
    <alternativeName>
        <fullName evidence="9">Mitochondrial inheritance component MDM12</fullName>
    </alternativeName>
</protein>
<keyword evidence="8 9" id="KW-0472">Membrane</keyword>
<evidence type="ECO:0000259" key="11">
    <source>
        <dbReference type="PROSITE" id="PS51847"/>
    </source>
</evidence>
<dbReference type="InterPro" id="IPR027532">
    <property type="entry name" value="Mdm12"/>
</dbReference>
<feature type="domain" description="SMP-LTD" evidence="11">
    <location>
        <begin position="1"/>
        <end position="387"/>
    </location>
</feature>